<dbReference type="InterPro" id="IPR015500">
    <property type="entry name" value="Peptidase_S8_subtilisin-rel"/>
</dbReference>
<dbReference type="PRINTS" id="PR00723">
    <property type="entry name" value="SUBTILISIN"/>
</dbReference>
<evidence type="ECO:0000256" key="2">
    <source>
        <dbReference type="ARBA" id="ARBA00011073"/>
    </source>
</evidence>
<feature type="region of interest" description="Disordered" evidence="12">
    <location>
        <begin position="1196"/>
        <end position="1222"/>
    </location>
</feature>
<dbReference type="InterPro" id="IPR018247">
    <property type="entry name" value="EF_Hand_1_Ca_BS"/>
</dbReference>
<dbReference type="PANTHER" id="PTHR43399">
    <property type="entry name" value="SUBTILISIN-RELATED"/>
    <property type="match status" value="1"/>
</dbReference>
<dbReference type="PANTHER" id="PTHR43399:SF4">
    <property type="entry name" value="CELL WALL-ASSOCIATED PROTEASE"/>
    <property type="match status" value="1"/>
</dbReference>
<dbReference type="InterPro" id="IPR012334">
    <property type="entry name" value="Pectin_lyas_fold"/>
</dbReference>
<dbReference type="Gene3D" id="4.10.1080.10">
    <property type="entry name" value="TSP type-3 repeat"/>
    <property type="match status" value="1"/>
</dbReference>
<protein>
    <recommendedName>
        <fullName evidence="3">Probable pectate lyase C</fullName>
    </recommendedName>
</protein>
<dbReference type="Pfam" id="PF18884">
    <property type="entry name" value="TSP3_bac"/>
    <property type="match status" value="5"/>
</dbReference>
<dbReference type="NCBIfam" id="NF041518">
    <property type="entry name" value="choice_anch_Q"/>
    <property type="match status" value="1"/>
</dbReference>
<dbReference type="Gene3D" id="2.160.20.10">
    <property type="entry name" value="Single-stranded right-handed beta-helix, Pectin lyase-like"/>
    <property type="match status" value="1"/>
</dbReference>
<organism evidence="16 17">
    <name type="scientific">Pontiella sulfatireligans</name>
    <dbReference type="NCBI Taxonomy" id="2750658"/>
    <lineage>
        <taxon>Bacteria</taxon>
        <taxon>Pseudomonadati</taxon>
        <taxon>Kiritimatiellota</taxon>
        <taxon>Kiritimatiellia</taxon>
        <taxon>Kiritimatiellales</taxon>
        <taxon>Pontiellaceae</taxon>
        <taxon>Pontiella</taxon>
    </lineage>
</organism>
<evidence type="ECO:0000259" key="15">
    <source>
        <dbReference type="Pfam" id="PF22148"/>
    </source>
</evidence>
<feature type="domain" description="Fervidolysin-like N-terminal prodomain" evidence="15">
    <location>
        <begin position="125"/>
        <end position="201"/>
    </location>
</feature>
<keyword evidence="4" id="KW-0964">Secreted</keyword>
<dbReference type="PROSITE" id="PS00137">
    <property type="entry name" value="SUBTILASE_HIS"/>
    <property type="match status" value="1"/>
</dbReference>
<feature type="compositionally biased region" description="Acidic residues" evidence="12">
    <location>
        <begin position="1157"/>
        <end position="1170"/>
    </location>
</feature>
<evidence type="ECO:0000256" key="11">
    <source>
        <dbReference type="RuleBase" id="RU003355"/>
    </source>
</evidence>
<keyword evidence="8 10" id="KW-0720">Serine protease</keyword>
<feature type="region of interest" description="Disordered" evidence="12">
    <location>
        <begin position="999"/>
        <end position="1170"/>
    </location>
</feature>
<name>A0A6C2UKY8_9BACT</name>
<dbReference type="InterPro" id="IPR028974">
    <property type="entry name" value="TSP_type-3_rpt"/>
</dbReference>
<feature type="active site" description="Charge relay system" evidence="10">
    <location>
        <position position="245"/>
    </location>
</feature>
<evidence type="ECO:0000256" key="5">
    <source>
        <dbReference type="ARBA" id="ARBA00022670"/>
    </source>
</evidence>
<feature type="compositionally biased region" description="Acidic residues" evidence="12">
    <location>
        <begin position="1004"/>
        <end position="1016"/>
    </location>
</feature>
<dbReference type="GO" id="GO:0006508">
    <property type="term" value="P:proteolysis"/>
    <property type="evidence" value="ECO:0007669"/>
    <property type="project" value="UniProtKB-KW"/>
</dbReference>
<evidence type="ECO:0000256" key="7">
    <source>
        <dbReference type="ARBA" id="ARBA00022801"/>
    </source>
</evidence>
<feature type="region of interest" description="Disordered" evidence="12">
    <location>
        <begin position="930"/>
        <end position="967"/>
    </location>
</feature>
<dbReference type="SMART" id="SM00710">
    <property type="entry name" value="PbH1"/>
    <property type="match status" value="7"/>
</dbReference>
<evidence type="ECO:0000259" key="14">
    <source>
        <dbReference type="Pfam" id="PF13229"/>
    </source>
</evidence>
<feature type="domain" description="Right handed beta helix" evidence="14">
    <location>
        <begin position="1393"/>
        <end position="1573"/>
    </location>
</feature>
<dbReference type="SUPFAM" id="SSF51004">
    <property type="entry name" value="C-terminal (heme d1) domain of cytochrome cd1-nitrite reductase"/>
    <property type="match status" value="1"/>
</dbReference>
<evidence type="ECO:0000256" key="4">
    <source>
        <dbReference type="ARBA" id="ARBA00022525"/>
    </source>
</evidence>
<evidence type="ECO:0000256" key="10">
    <source>
        <dbReference type="PROSITE-ProRule" id="PRU01240"/>
    </source>
</evidence>
<dbReference type="InterPro" id="IPR059226">
    <property type="entry name" value="Choice_anch_Q_dom"/>
</dbReference>
<comment type="similarity">
    <text evidence="2 10 11">Belongs to the peptidase S8 family.</text>
</comment>
<dbReference type="GO" id="GO:0005509">
    <property type="term" value="F:calcium ion binding"/>
    <property type="evidence" value="ECO:0007669"/>
    <property type="project" value="InterPro"/>
</dbReference>
<keyword evidence="9" id="KW-0106">Calcium</keyword>
<dbReference type="Pfam" id="PF08309">
    <property type="entry name" value="LVIVD"/>
    <property type="match status" value="4"/>
</dbReference>
<evidence type="ECO:0000256" key="6">
    <source>
        <dbReference type="ARBA" id="ARBA00022729"/>
    </source>
</evidence>
<dbReference type="InterPro" id="IPR006626">
    <property type="entry name" value="PbH1"/>
</dbReference>
<dbReference type="InterPro" id="IPR034204">
    <property type="entry name" value="PfSUB1-like_cat_dom"/>
</dbReference>
<feature type="active site" description="Charge relay system" evidence="10">
    <location>
        <position position="464"/>
    </location>
</feature>
<dbReference type="Proteomes" id="UP000346198">
    <property type="component" value="Unassembled WGS sequence"/>
</dbReference>
<dbReference type="InterPro" id="IPR023828">
    <property type="entry name" value="Peptidase_S8_Ser-AS"/>
</dbReference>
<feature type="domain" description="Peptidase S8/S53" evidence="13">
    <location>
        <begin position="237"/>
        <end position="498"/>
    </location>
</feature>
<dbReference type="PROSITE" id="PS51892">
    <property type="entry name" value="SUBTILASE"/>
    <property type="match status" value="1"/>
</dbReference>
<reference evidence="16 17" key="1">
    <citation type="submission" date="2019-04" db="EMBL/GenBank/DDBJ databases">
        <authorList>
            <person name="Van Vliet M D."/>
        </authorList>
    </citation>
    <scope>NUCLEOTIDE SEQUENCE [LARGE SCALE GENOMIC DNA]</scope>
    <source>
        <strain evidence="16 17">F21</strain>
    </source>
</reference>
<dbReference type="Gene3D" id="3.40.50.200">
    <property type="entry name" value="Peptidase S8/S53 domain"/>
    <property type="match status" value="1"/>
</dbReference>
<dbReference type="Pfam" id="PF22148">
    <property type="entry name" value="Fervidolysin_NPro-like"/>
    <property type="match status" value="1"/>
</dbReference>
<dbReference type="InterPro" id="IPR023827">
    <property type="entry name" value="Peptidase_S8_Asp-AS"/>
</dbReference>
<proteinExistence type="inferred from homology"/>
<dbReference type="SUPFAM" id="SSF52743">
    <property type="entry name" value="Subtilisin-like"/>
    <property type="match status" value="1"/>
</dbReference>
<feature type="compositionally biased region" description="Basic and acidic residues" evidence="12">
    <location>
        <begin position="1095"/>
        <end position="1118"/>
    </location>
</feature>
<evidence type="ECO:0000256" key="1">
    <source>
        <dbReference type="ARBA" id="ARBA00004613"/>
    </source>
</evidence>
<dbReference type="Pfam" id="PF13229">
    <property type="entry name" value="Beta_helix"/>
    <property type="match status" value="1"/>
</dbReference>
<dbReference type="InterPro" id="IPR013211">
    <property type="entry name" value="LVIVD"/>
</dbReference>
<feature type="region of interest" description="Disordered" evidence="12">
    <location>
        <begin position="1752"/>
        <end position="1785"/>
    </location>
</feature>
<dbReference type="Pfam" id="PF00082">
    <property type="entry name" value="Peptidase_S8"/>
    <property type="match status" value="1"/>
</dbReference>
<dbReference type="InterPro" id="IPR036852">
    <property type="entry name" value="Peptidase_S8/S53_dom_sf"/>
</dbReference>
<dbReference type="InterPro" id="IPR022398">
    <property type="entry name" value="Peptidase_S8_His-AS"/>
</dbReference>
<dbReference type="InterPro" id="IPR051048">
    <property type="entry name" value="Peptidase_S8/S53_subtilisin"/>
</dbReference>
<comment type="subcellular location">
    <subcellularLocation>
        <location evidence="1">Secreted</location>
    </subcellularLocation>
</comment>
<dbReference type="InterPro" id="IPR059100">
    <property type="entry name" value="TSP3_bac"/>
</dbReference>
<keyword evidence="7 10" id="KW-0378">Hydrolase</keyword>
<dbReference type="InterPro" id="IPR011048">
    <property type="entry name" value="Haem_d1_sf"/>
</dbReference>
<dbReference type="SUPFAM" id="SSF51126">
    <property type="entry name" value="Pectin lyase-like"/>
    <property type="match status" value="2"/>
</dbReference>
<dbReference type="GO" id="GO:0004252">
    <property type="term" value="F:serine-type endopeptidase activity"/>
    <property type="evidence" value="ECO:0007669"/>
    <property type="project" value="UniProtKB-UniRule"/>
</dbReference>
<evidence type="ECO:0000256" key="9">
    <source>
        <dbReference type="ARBA" id="ARBA00022837"/>
    </source>
</evidence>
<evidence type="ECO:0000313" key="16">
    <source>
        <dbReference type="EMBL" id="VGO20071.1"/>
    </source>
</evidence>
<sequence length="1865" mass="197928">MGVVMKKKILGWGIACGLTIGLLLLGTLSTKPERNAAPGPLPPEVVKSVVGPAPANVLLAAETPVQELVPSTALPESTILDERQTLQVDGSILHEALIEKSGKHPLRLVKETLRKDRQQRNFISAGHIEMVADHVLVSLRPDASVDALERLASEHGATILRALSDEKTFIVQLEAPSLDGVEQAIAYFETAAAEVAYAEPNYIRRISKLPNDAMYGDLWGMGKIKAPQAWDLSTGSSNVVVAVIDTGMDMDHPDLLANLWVNKNEIANDGLDNDGNGYVDDVNGWDFGNDDKTPEDGYGHGTHCAGTIGAVGNNNNQVAGVCWSVSLMPVKVTLDSGDFDQDSYSSDISDSIRYAVRNGAKVLSNSYGGPGFSQTELDAVEYANDQEAIFVAAAGNDASDNDALKQYPASYEVGNVIAVAATDENDNLATFSNYGATEVDLGAPGVGIISTYLNGGTTSMDGTSMACPHVAGAMALLAGIDPSISAAAAKQLLLESVDPVASLAPKTVSGGRLNVNALFANADDTDGDHMPDSWEERYGLNPSSDADAALDGDGDFLTNLEEYRNGCDPTDPDTDGDSLVDGWEVRYGFNPKNVGGALPSLQFIGQNAACLDAYDVALQGSYAYVADGAGGLRILDVSDPLNVQLMSSYASGGSARGVEVSGSYVYLSDISTGLHIIDVSNASQPVLKGIYATTAYNAAVQGSYAYVATGETGLEVVSISNPSAPTLKGSFDTQFVSAYDVAVSGSTAYLTGAEYVTTVDVSSPTNPQYDSFFKLLTPDGLASSKAMYFNGNQFFVTLENYGFSVLNPDLSLVSRNAGFTAPLGICEDDGLIYVADGSDGLKVMNGSDLASISTHASYPNIFAQNVSFNNGYVYVAGRTGGLYLFRASTDSDADGMYDKWEMEHFNSLVETADGDYDNDGISNWGEYLTGLNPESSDQDGDGLVDGNQEVKQYNSDPRKSDTDGDGLTDYAEAITYGTDPYKTDTDGDTMTDRWEVLNNLDPLDPADGDDEADYDGDGALNRDEEPAGSNPRKYDSDNDGMPDGWEIEMGLNPTYYNPSDDPDEDGLSNISEYGLGTHPNKSDTDGDGLSDWDETITHKTDPLKADSDDDGMPDKWELDNNLDPNDDGTDDFDKGPDGDQDVDGLTNYQEYLNGSDPDSEDTDEDGFRDEDEWNWGTIATNAADPVWVDDDAVLDQPLEWGGAGGMPQDPQSSDPDEDGSLEHPFDAIQEAISNAVAGTTIIVKEGFYYGEGNRNIQSRGKDLRILAEEQGDPSLTVVRSHGLSPVFVFDGGETASTVLAGFTIQSSMQGLDCSNGDCGEMNGIVCKDASSPLITNCVVELCREDAVYCEFASDPVISNVTIRTIYEGHGIRVKDSTPKIFDCVIYDIFVGCGIYASDSDGLEVVNSAITNCENYAGTGRGIWLVNDQNAQIINTVVANSQGGIRCDNSSPLIDQCTISGNAAPDYFEGDFYGYESRNIAVYAHETDGVDDARNDEENGGGILLMSGSFPTVQNCVIVNNRTTAIDPEFPENVLKPYYGLGGGLFAGPNCKVNLINCTVADNEAMTLGGGFTTYGNFVEYMRNDILWSNSCNNAQLDTEADPVVLLIPGSPSFNALHCNQGSGHFDPWYCDISDGGGFVYDRYNFSTDPQFEKGYELGAGSPCIDNGTSASAPAYDRKGVQRPLDGDNNGYVRMDIGAYEYVNVAADSDGDGFLDGSEVANGTDPTMVSSALVEFLSVYGLDSVSADSDSDGLSNAAEYGAGTNPTNADSDGDKSPDGDEQIAGTDPLDITSYFYVTDIRPLAGGGCDVVFDTVSGRTYTVYCCASIGGGWTPLANGVVAGTNGSVAVPDADAADSGFYKVEVSN</sequence>
<dbReference type="EMBL" id="CAAHFH010000001">
    <property type="protein sequence ID" value="VGO20071.1"/>
    <property type="molecule type" value="Genomic_DNA"/>
</dbReference>
<dbReference type="PROSITE" id="PS00018">
    <property type="entry name" value="EF_HAND_1"/>
    <property type="match status" value="1"/>
</dbReference>
<feature type="compositionally biased region" description="Acidic residues" evidence="12">
    <location>
        <begin position="1085"/>
        <end position="1094"/>
    </location>
</feature>
<accession>A0A6C2UKY8</accession>
<dbReference type="InterPro" id="IPR011050">
    <property type="entry name" value="Pectin_lyase_fold/virulence"/>
</dbReference>
<keyword evidence="6" id="KW-0732">Signal</keyword>
<dbReference type="InterPro" id="IPR054399">
    <property type="entry name" value="Fervidolysin-like_N_prodom"/>
</dbReference>
<gene>
    <name evidence="16" type="ORF">SCARR_02131</name>
</gene>
<evidence type="ECO:0000256" key="8">
    <source>
        <dbReference type="ARBA" id="ARBA00022825"/>
    </source>
</evidence>
<dbReference type="PROSITE" id="PS00138">
    <property type="entry name" value="SUBTILASE_SER"/>
    <property type="match status" value="1"/>
</dbReference>
<evidence type="ECO:0000259" key="13">
    <source>
        <dbReference type="Pfam" id="PF00082"/>
    </source>
</evidence>
<dbReference type="InterPro" id="IPR039448">
    <property type="entry name" value="Beta_helix"/>
</dbReference>
<evidence type="ECO:0000256" key="3">
    <source>
        <dbReference type="ARBA" id="ARBA00016512"/>
    </source>
</evidence>
<keyword evidence="5 10" id="KW-0645">Protease</keyword>
<dbReference type="InterPro" id="IPR000209">
    <property type="entry name" value="Peptidase_S8/S53_dom"/>
</dbReference>
<dbReference type="CDD" id="cd07473">
    <property type="entry name" value="Peptidases_S8_Subtilisin_like"/>
    <property type="match status" value="1"/>
</dbReference>
<dbReference type="PROSITE" id="PS00136">
    <property type="entry name" value="SUBTILASE_ASP"/>
    <property type="match status" value="1"/>
</dbReference>
<keyword evidence="17" id="KW-1185">Reference proteome</keyword>
<feature type="active site" description="Charge relay system" evidence="10">
    <location>
        <position position="300"/>
    </location>
</feature>
<evidence type="ECO:0000256" key="12">
    <source>
        <dbReference type="SAM" id="MobiDB-lite"/>
    </source>
</evidence>
<evidence type="ECO:0000313" key="17">
    <source>
        <dbReference type="Proteomes" id="UP000346198"/>
    </source>
</evidence>